<proteinExistence type="predicted"/>
<feature type="domain" description="O-methyltransferase C-terminal" evidence="4">
    <location>
        <begin position="129"/>
        <end position="293"/>
    </location>
</feature>
<comment type="caution">
    <text evidence="5">The sequence shown here is derived from an EMBL/GenBank/DDBJ whole genome shotgun (WGS) entry which is preliminary data.</text>
</comment>
<keyword evidence="6" id="KW-1185">Reference proteome</keyword>
<dbReference type="Pfam" id="PF00891">
    <property type="entry name" value="Methyltransf_2"/>
    <property type="match status" value="1"/>
</dbReference>
<keyword evidence="2" id="KW-0808">Transferase</keyword>
<keyword evidence="1" id="KW-0489">Methyltransferase</keyword>
<accession>A0ABR3EQ31</accession>
<organism evidence="5 6">
    <name type="scientific">Marasmius crinis-equi</name>
    <dbReference type="NCBI Taxonomy" id="585013"/>
    <lineage>
        <taxon>Eukaryota</taxon>
        <taxon>Fungi</taxon>
        <taxon>Dikarya</taxon>
        <taxon>Basidiomycota</taxon>
        <taxon>Agaricomycotina</taxon>
        <taxon>Agaricomycetes</taxon>
        <taxon>Agaricomycetidae</taxon>
        <taxon>Agaricales</taxon>
        <taxon>Marasmiineae</taxon>
        <taxon>Marasmiaceae</taxon>
        <taxon>Marasmius</taxon>
    </lineage>
</organism>
<dbReference type="SUPFAM" id="SSF53335">
    <property type="entry name" value="S-adenosyl-L-methionine-dependent methyltransferases"/>
    <property type="match status" value="1"/>
</dbReference>
<evidence type="ECO:0000259" key="4">
    <source>
        <dbReference type="Pfam" id="PF00891"/>
    </source>
</evidence>
<dbReference type="Proteomes" id="UP001465976">
    <property type="component" value="Unassembled WGS sequence"/>
</dbReference>
<sequence>GAHVRDIASLNGLDSRALARFLRYLSSVHVYRELSPDVFANNRVSAMLDTGKSVKELFHLPETKHDNTSGFPAFLSHQMDEVAKGAMFSWETVIDPAYPSITPLNKAFPVEARHNINDNERKEIGAVTIFDLLQRPKETDRHRRFAVAMEGMSGIQSLDCLSRAYDWDALPRNAIVVDVGGGVGTISLELAKRYPDLKLVVQDLPGFIEKGKELWTQRLPEALSSGRVALQAHDFFTPQPEQDATIFLLRHVVHNWSDEDSVKILGHLRRAARNNTKLLLLEIIMPYACRIPKDHASKSEIPGAVPEEAPAPLLANFGVVNEFAHLMDMTASHWVLFYFLPMI</sequence>
<dbReference type="InterPro" id="IPR036388">
    <property type="entry name" value="WH-like_DNA-bd_sf"/>
</dbReference>
<evidence type="ECO:0000256" key="2">
    <source>
        <dbReference type="ARBA" id="ARBA00022679"/>
    </source>
</evidence>
<dbReference type="PANTHER" id="PTHR43712">
    <property type="entry name" value="PUTATIVE (AFU_ORTHOLOGUE AFUA_4G14580)-RELATED"/>
    <property type="match status" value="1"/>
</dbReference>
<protein>
    <recommendedName>
        <fullName evidence="4">O-methyltransferase C-terminal domain-containing protein</fullName>
    </recommendedName>
</protein>
<evidence type="ECO:0000313" key="5">
    <source>
        <dbReference type="EMBL" id="KAL0564998.1"/>
    </source>
</evidence>
<gene>
    <name evidence="5" type="ORF">V5O48_017036</name>
</gene>
<keyword evidence="3" id="KW-0949">S-adenosyl-L-methionine</keyword>
<evidence type="ECO:0000256" key="1">
    <source>
        <dbReference type="ARBA" id="ARBA00022603"/>
    </source>
</evidence>
<dbReference type="PANTHER" id="PTHR43712:SF2">
    <property type="entry name" value="O-METHYLTRANSFERASE CICE"/>
    <property type="match status" value="1"/>
</dbReference>
<reference evidence="5 6" key="1">
    <citation type="submission" date="2024-02" db="EMBL/GenBank/DDBJ databases">
        <title>A draft genome for the cacao thread blight pathogen Marasmius crinis-equi.</title>
        <authorList>
            <person name="Cohen S.P."/>
            <person name="Baruah I.K."/>
            <person name="Amoako-Attah I."/>
            <person name="Bukari Y."/>
            <person name="Meinhardt L.W."/>
            <person name="Bailey B.A."/>
        </authorList>
    </citation>
    <scope>NUCLEOTIDE SEQUENCE [LARGE SCALE GENOMIC DNA]</scope>
    <source>
        <strain evidence="5 6">GH-76</strain>
    </source>
</reference>
<dbReference type="InterPro" id="IPR001077">
    <property type="entry name" value="COMT_C"/>
</dbReference>
<name>A0ABR3EQ31_9AGAR</name>
<dbReference type="InterPro" id="IPR029063">
    <property type="entry name" value="SAM-dependent_MTases_sf"/>
</dbReference>
<dbReference type="InterPro" id="IPR016461">
    <property type="entry name" value="COMT-like"/>
</dbReference>
<dbReference type="EMBL" id="JBAHYK010002472">
    <property type="protein sequence ID" value="KAL0564998.1"/>
    <property type="molecule type" value="Genomic_DNA"/>
</dbReference>
<evidence type="ECO:0000313" key="6">
    <source>
        <dbReference type="Proteomes" id="UP001465976"/>
    </source>
</evidence>
<evidence type="ECO:0000256" key="3">
    <source>
        <dbReference type="ARBA" id="ARBA00022691"/>
    </source>
</evidence>
<dbReference type="Gene3D" id="3.40.50.150">
    <property type="entry name" value="Vaccinia Virus protein VP39"/>
    <property type="match status" value="1"/>
</dbReference>
<dbReference type="Gene3D" id="1.10.10.10">
    <property type="entry name" value="Winged helix-like DNA-binding domain superfamily/Winged helix DNA-binding domain"/>
    <property type="match status" value="1"/>
</dbReference>
<dbReference type="PROSITE" id="PS51683">
    <property type="entry name" value="SAM_OMT_II"/>
    <property type="match status" value="1"/>
</dbReference>
<feature type="non-terminal residue" evidence="5">
    <location>
        <position position="1"/>
    </location>
</feature>